<dbReference type="InterPro" id="IPR018101">
    <property type="entry name" value="Transl_elong_Ts_CS"/>
</dbReference>
<dbReference type="OrthoDB" id="274626at2"/>
<protein>
    <recommendedName>
        <fullName evidence="3">Elongation factor Ts</fullName>
    </recommendedName>
</protein>
<evidence type="ECO:0000313" key="1">
    <source>
        <dbReference type="EMBL" id="RCS41045.1"/>
    </source>
</evidence>
<reference evidence="1 2" key="1">
    <citation type="submission" date="2018-07" db="EMBL/GenBank/DDBJ databases">
        <title>Comparative genomes isolates from brazilian mangrove.</title>
        <authorList>
            <person name="De Araujo J.E."/>
            <person name="Taketani R.G."/>
            <person name="Silva M.C.P."/>
            <person name="Lourenco M.V."/>
            <person name="Oliveira V.M."/>
            <person name="Andreote F.D."/>
        </authorList>
    </citation>
    <scope>NUCLEOTIDE SEQUENCE [LARGE SCALE GENOMIC DNA]</scope>
    <source>
        <strain evidence="1 2">HEX PRIS-MGV</strain>
    </source>
</reference>
<dbReference type="SUPFAM" id="SSF46934">
    <property type="entry name" value="UBA-like"/>
    <property type="match status" value="1"/>
</dbReference>
<proteinExistence type="predicted"/>
<comment type="caution">
    <text evidence="1">The sequence shown here is derived from an EMBL/GenBank/DDBJ whole genome shotgun (WGS) entry which is preliminary data.</text>
</comment>
<dbReference type="Proteomes" id="UP000253562">
    <property type="component" value="Unassembled WGS sequence"/>
</dbReference>
<dbReference type="EMBL" id="QPEX01000045">
    <property type="protein sequence ID" value="RCS41045.1"/>
    <property type="molecule type" value="Genomic_DNA"/>
</dbReference>
<dbReference type="Gene3D" id="1.10.8.10">
    <property type="entry name" value="DNA helicase RuvA subunit, C-terminal domain"/>
    <property type="match status" value="1"/>
</dbReference>
<accession>A0A368KM03</accession>
<sequence length="240" mass="27609">MVDPKQLKELRRLTNAGLADCKQALEAANGDLFTAAISMLTEADALEIQQSVHVRAMAGTAIKNPVTQEEQDFTDRLVTHFIAQRTRPLNYEFRGALADLFLHNDEFREYAINHPAGTMRRLWEKLQTGYDPQHHPTAQTVTTRKCVSTVVTMPPPQSEWECDFIVLEHPRRRLLFSKPPRVLAIYKRTKRNDHGLIYIDELTISKETTVHSHRWLLENANLALESLAQIGYARDRQEIR</sequence>
<dbReference type="CDD" id="cd14275">
    <property type="entry name" value="UBA_EF-Ts"/>
    <property type="match status" value="1"/>
</dbReference>
<name>A0A368KM03_9BACT</name>
<gene>
    <name evidence="1" type="ORF">DTL42_20865</name>
</gene>
<dbReference type="AlphaFoldDB" id="A0A368KM03"/>
<evidence type="ECO:0008006" key="3">
    <source>
        <dbReference type="Google" id="ProtNLM"/>
    </source>
</evidence>
<dbReference type="InterPro" id="IPR009060">
    <property type="entry name" value="UBA-like_sf"/>
</dbReference>
<evidence type="ECO:0000313" key="2">
    <source>
        <dbReference type="Proteomes" id="UP000253562"/>
    </source>
</evidence>
<dbReference type="RefSeq" id="WP_114371827.1">
    <property type="nucleotide sequence ID" value="NZ_QPEX01000045.1"/>
</dbReference>
<dbReference type="GO" id="GO:0003746">
    <property type="term" value="F:translation elongation factor activity"/>
    <property type="evidence" value="ECO:0007669"/>
    <property type="project" value="InterPro"/>
</dbReference>
<dbReference type="PROSITE" id="PS01126">
    <property type="entry name" value="EF_TS_1"/>
    <property type="match status" value="1"/>
</dbReference>
<organism evidence="1 2">
    <name type="scientific">Bremerella cremea</name>
    <dbReference type="NCBI Taxonomy" id="1031537"/>
    <lineage>
        <taxon>Bacteria</taxon>
        <taxon>Pseudomonadati</taxon>
        <taxon>Planctomycetota</taxon>
        <taxon>Planctomycetia</taxon>
        <taxon>Pirellulales</taxon>
        <taxon>Pirellulaceae</taxon>
        <taxon>Bremerella</taxon>
    </lineage>
</organism>